<dbReference type="SUPFAM" id="SSF48403">
    <property type="entry name" value="Ankyrin repeat"/>
    <property type="match status" value="2"/>
</dbReference>
<gene>
    <name evidence="4" type="ORF">XAT740_LOCUS29654</name>
</gene>
<evidence type="ECO:0000313" key="4">
    <source>
        <dbReference type="EMBL" id="CAF1316174.1"/>
    </source>
</evidence>
<keyword evidence="1" id="KW-0677">Repeat</keyword>
<dbReference type="AlphaFoldDB" id="A0A815ES36"/>
<dbReference type="PANTHER" id="PTHR24198:SF165">
    <property type="entry name" value="ANKYRIN REPEAT-CONTAINING PROTEIN-RELATED"/>
    <property type="match status" value="1"/>
</dbReference>
<accession>A0A815ES36</accession>
<evidence type="ECO:0000256" key="2">
    <source>
        <dbReference type="ARBA" id="ARBA00023043"/>
    </source>
</evidence>
<proteinExistence type="predicted"/>
<name>A0A815ES36_ADIRI</name>
<dbReference type="PROSITE" id="PS50297">
    <property type="entry name" value="ANK_REP_REGION"/>
    <property type="match status" value="2"/>
</dbReference>
<dbReference type="Proteomes" id="UP000663828">
    <property type="component" value="Unassembled WGS sequence"/>
</dbReference>
<keyword evidence="5" id="KW-1185">Reference proteome</keyword>
<evidence type="ECO:0000313" key="5">
    <source>
        <dbReference type="Proteomes" id="UP000663828"/>
    </source>
</evidence>
<protein>
    <submittedName>
        <fullName evidence="4">Uncharacterized protein</fullName>
    </submittedName>
</protein>
<feature type="repeat" description="ANK" evidence="3">
    <location>
        <begin position="530"/>
        <end position="565"/>
    </location>
</feature>
<dbReference type="PANTHER" id="PTHR24198">
    <property type="entry name" value="ANKYRIN REPEAT AND PROTEIN KINASE DOMAIN-CONTAINING PROTEIN"/>
    <property type="match status" value="1"/>
</dbReference>
<dbReference type="InterPro" id="IPR036770">
    <property type="entry name" value="Ankyrin_rpt-contain_sf"/>
</dbReference>
<dbReference type="Gene3D" id="1.25.40.20">
    <property type="entry name" value="Ankyrin repeat-containing domain"/>
    <property type="match status" value="3"/>
</dbReference>
<dbReference type="Pfam" id="PF00023">
    <property type="entry name" value="Ank"/>
    <property type="match status" value="1"/>
</dbReference>
<organism evidence="4 5">
    <name type="scientific">Adineta ricciae</name>
    <name type="common">Rotifer</name>
    <dbReference type="NCBI Taxonomy" id="249248"/>
    <lineage>
        <taxon>Eukaryota</taxon>
        <taxon>Metazoa</taxon>
        <taxon>Spiralia</taxon>
        <taxon>Gnathifera</taxon>
        <taxon>Rotifera</taxon>
        <taxon>Eurotatoria</taxon>
        <taxon>Bdelloidea</taxon>
        <taxon>Adinetida</taxon>
        <taxon>Adinetidae</taxon>
        <taxon>Adineta</taxon>
    </lineage>
</organism>
<comment type="caution">
    <text evidence="4">The sequence shown here is derived from an EMBL/GenBank/DDBJ whole genome shotgun (WGS) entry which is preliminary data.</text>
</comment>
<evidence type="ECO:0000256" key="1">
    <source>
        <dbReference type="ARBA" id="ARBA00022737"/>
    </source>
</evidence>
<evidence type="ECO:0000256" key="3">
    <source>
        <dbReference type="PROSITE-ProRule" id="PRU00023"/>
    </source>
</evidence>
<dbReference type="EMBL" id="CAJNOR010002595">
    <property type="protein sequence ID" value="CAF1316174.1"/>
    <property type="molecule type" value="Genomic_DNA"/>
</dbReference>
<dbReference type="PROSITE" id="PS50088">
    <property type="entry name" value="ANK_REPEAT"/>
    <property type="match status" value="3"/>
</dbReference>
<dbReference type="InterPro" id="IPR002110">
    <property type="entry name" value="Ankyrin_rpt"/>
</dbReference>
<keyword evidence="2 3" id="KW-0040">ANK repeat</keyword>
<feature type="repeat" description="ANK" evidence="3">
    <location>
        <begin position="156"/>
        <end position="188"/>
    </location>
</feature>
<dbReference type="SMART" id="SM00248">
    <property type="entry name" value="ANK"/>
    <property type="match status" value="7"/>
</dbReference>
<feature type="repeat" description="ANK" evidence="3">
    <location>
        <begin position="190"/>
        <end position="222"/>
    </location>
</feature>
<reference evidence="4" key="1">
    <citation type="submission" date="2021-02" db="EMBL/GenBank/DDBJ databases">
        <authorList>
            <person name="Nowell W R."/>
        </authorList>
    </citation>
    <scope>NUCLEOTIDE SEQUENCE</scope>
</reference>
<dbReference type="Pfam" id="PF12796">
    <property type="entry name" value="Ank_2"/>
    <property type="match status" value="1"/>
</dbReference>
<sequence length="633" mass="73227">MNEKLYTLITENDPSNELDIYLKSLPNVKQILETVYQVNNEHISLLMLAALHGHDAVVRTILSHATDMERVVELSGRVSNSNEALILFATALWCACDRRHYTVARTLIEVAKARIDNGPNDSILFDAVMEQRLDTVQFLVENKFIHIDRTRQTNIPYHNSLTISAVLGRTDIVLYLLDKGANIDLINEFDHQTALQYAAFFGNFDVVKLLCTAGASTNVKNLQQDTPLRLAYYKADFEIVDYLFDLTDEKLTFEELELMICLYLPPIKHFIRDQTLVSVLVRLLKRVLQMRKEKKCLKSIGEPIIAYNYQQECQTIEEFDQIQHDYDRVYLEVLLIQERVLTPMRKRSVFSSLSSYGNHLVKRGDFEFCLHLWEHTFYLYQSMGYETSLPCFLWVFCEMIIQRVSIPSELFLRICRLTLEPSQQTKNDSYVKNAVYFVALASQVLEQPNLTKMERQLIMQWVNSICQCQRTTTQEETLLHLCVNKQTYFDISYRPFKIRQVLKFPNLKTIQLLIVSGAHYIDLNAVEKVNGNTALHIVSQNDLDETIPIAEFLIGAGAHIDCLNKRNETPFDCATTLEMKCFLQSQEVPLRLKCICARHLANNQQLNYSFRWPLGTPLNTFIYLHGGIARDTI</sequence>